<evidence type="ECO:0000256" key="1">
    <source>
        <dbReference type="ARBA" id="ARBA00001933"/>
    </source>
</evidence>
<dbReference type="PANTHER" id="PTHR46383">
    <property type="entry name" value="ASPARTATE AMINOTRANSFERASE"/>
    <property type="match status" value="1"/>
</dbReference>
<dbReference type="GO" id="GO:0008483">
    <property type="term" value="F:transaminase activity"/>
    <property type="evidence" value="ECO:0007669"/>
    <property type="project" value="UniProtKB-KW"/>
</dbReference>
<evidence type="ECO:0000256" key="4">
    <source>
        <dbReference type="ARBA" id="ARBA00022679"/>
    </source>
</evidence>
<dbReference type="RefSeq" id="WP_102297511.1">
    <property type="nucleotide sequence ID" value="NZ_JAAHTI010000002.1"/>
</dbReference>
<comment type="cofactor">
    <cofactor evidence="1 6">
        <name>pyridoxal 5'-phosphate</name>
        <dbReference type="ChEBI" id="CHEBI:597326"/>
    </cofactor>
</comment>
<name>A0A2J6UEK7_9VIBR</name>
<comment type="caution">
    <text evidence="9">The sequence shown here is derived from an EMBL/GenBank/DDBJ whole genome shotgun (WGS) entry which is preliminary data.</text>
</comment>
<evidence type="ECO:0000256" key="6">
    <source>
        <dbReference type="RuleBase" id="RU000481"/>
    </source>
</evidence>
<evidence type="ECO:0000256" key="2">
    <source>
        <dbReference type="ARBA" id="ARBA00007441"/>
    </source>
</evidence>
<dbReference type="NCBIfam" id="TIGR03801">
    <property type="entry name" value="asp_4_decarbox"/>
    <property type="match status" value="1"/>
</dbReference>
<dbReference type="Gene3D" id="1.10.20.110">
    <property type="match status" value="1"/>
</dbReference>
<dbReference type="SUPFAM" id="SSF53383">
    <property type="entry name" value="PLP-dependent transferases"/>
    <property type="match status" value="1"/>
</dbReference>
<sequence length="537" mass="60506">MKRTDEKRLETLSPFEIKNTLIDLAQNTHEKSMINAGRGNPNWVATAPREAFFQLGMFALEESKSNFSGYEGFGGMGVQQDISLRFLQFCEKHEDQEGVQFLIEAFQFITEQYQVDGDALIDEWVEGILGNNYPVPDRMLKYSELIARKYIEQEMAGSQPLPAGKFDLFAVEGGTAAMVYIFNTLKSNRLLNKGDTIAIGAPIFTPYIEMPELEDYSLNKVEIMATEESAWQIPDSELEKLNDPSVKAFFLVNPSNPASVRLSDETLFKIAEIANRRPELILLTDDVYGTFADNFTSLAMLAPKNTILVYSYSKYFGATGWRLGVIGVHEDNNFDRMIADLPEQTRDTLTARYQGISLEPSKIKFIDRLVADSRAVALNHTAGLSTPQQIQMAMFSLLSLMQGGEEYKRLAKQIVRRRYNTLMQKNLATPTIAEGDKTGAFYYVEIDLKEIAQTIHSEGFFSWLEETYEPLDFLVRLAEEHGVIVMPGAGFDAPTWSLRVSLANLEEAQYSNITDAMNTVMQSYVARYEALCSQAAK</sequence>
<dbReference type="Gene3D" id="3.90.1150.10">
    <property type="entry name" value="Aspartate Aminotransferase, domain 1"/>
    <property type="match status" value="1"/>
</dbReference>
<evidence type="ECO:0000313" key="10">
    <source>
        <dbReference type="Proteomes" id="UP000235746"/>
    </source>
</evidence>
<reference evidence="10" key="1">
    <citation type="submission" date="2016-07" db="EMBL/GenBank/DDBJ databases">
        <title>Nontailed viruses are major unrecognized killers of bacteria in the ocean.</title>
        <authorList>
            <person name="Kauffman K."/>
            <person name="Hussain F."/>
            <person name="Yang J."/>
            <person name="Arevalo P."/>
            <person name="Brown J."/>
            <person name="Cutler M."/>
            <person name="Kelly L."/>
            <person name="Polz M.F."/>
        </authorList>
    </citation>
    <scope>NUCLEOTIDE SEQUENCE [LARGE SCALE GENOMIC DNA]</scope>
    <source>
        <strain evidence="10">10N.261.51.B8</strain>
    </source>
</reference>
<keyword evidence="11" id="KW-1185">Reference proteome</keyword>
<dbReference type="GO" id="GO:0006531">
    <property type="term" value="P:aspartate metabolic process"/>
    <property type="evidence" value="ECO:0007669"/>
    <property type="project" value="UniProtKB-UniRule"/>
</dbReference>
<gene>
    <name evidence="9" type="ORF">BCT74_14200</name>
    <name evidence="8" type="ORF">BCV38_20300</name>
</gene>
<evidence type="ECO:0000313" key="11">
    <source>
        <dbReference type="Proteomes" id="UP000239763"/>
    </source>
</evidence>
<evidence type="ECO:0000313" key="9">
    <source>
        <dbReference type="EMBL" id="PML52783.1"/>
    </source>
</evidence>
<dbReference type="EC" id="2.6.1.-" evidence="6"/>
<dbReference type="CDD" id="cd00609">
    <property type="entry name" value="AAT_like"/>
    <property type="match status" value="1"/>
</dbReference>
<protein>
    <recommendedName>
        <fullName evidence="6">Aminotransferase</fullName>
        <ecNumber evidence="6">2.6.1.-</ecNumber>
    </recommendedName>
</protein>
<comment type="similarity">
    <text evidence="2 6">Belongs to the class-I pyridoxal-phosphate-dependent aminotransferase family.</text>
</comment>
<feature type="domain" description="Aminotransferase class I/classII large" evidence="7">
    <location>
        <begin position="173"/>
        <end position="515"/>
    </location>
</feature>
<evidence type="ECO:0000313" key="8">
    <source>
        <dbReference type="EMBL" id="PME30293.1"/>
    </source>
</evidence>
<dbReference type="InterPro" id="IPR004838">
    <property type="entry name" value="NHTrfase_class1_PyrdxlP-BS"/>
</dbReference>
<proteinExistence type="inferred from homology"/>
<dbReference type="NCBIfam" id="NF006755">
    <property type="entry name" value="PRK09275.1"/>
    <property type="match status" value="1"/>
</dbReference>
<dbReference type="GO" id="GO:0030170">
    <property type="term" value="F:pyridoxal phosphate binding"/>
    <property type="evidence" value="ECO:0007669"/>
    <property type="project" value="InterPro"/>
</dbReference>
<evidence type="ECO:0000256" key="5">
    <source>
        <dbReference type="ARBA" id="ARBA00022898"/>
    </source>
</evidence>
<dbReference type="GeneID" id="69651929"/>
<dbReference type="EMBL" id="MCYL01000047">
    <property type="protein sequence ID" value="PML52783.1"/>
    <property type="molecule type" value="Genomic_DNA"/>
</dbReference>
<dbReference type="EMBL" id="MCSB01000010">
    <property type="protein sequence ID" value="PME30293.1"/>
    <property type="molecule type" value="Genomic_DNA"/>
</dbReference>
<dbReference type="InterPro" id="IPR015422">
    <property type="entry name" value="PyrdxlP-dep_Trfase_small"/>
</dbReference>
<keyword evidence="3 6" id="KW-0032">Aminotransferase</keyword>
<evidence type="ECO:0000259" key="7">
    <source>
        <dbReference type="Pfam" id="PF00155"/>
    </source>
</evidence>
<dbReference type="Pfam" id="PF00155">
    <property type="entry name" value="Aminotran_1_2"/>
    <property type="match status" value="1"/>
</dbReference>
<keyword evidence="5" id="KW-0663">Pyridoxal phosphate</keyword>
<reference evidence="9" key="3">
    <citation type="submission" date="2016-07" db="EMBL/GenBank/DDBJ databases">
        <authorList>
            <person name="Wan K."/>
            <person name="Booth B."/>
            <person name="Spirohn K."/>
            <person name="Hao T."/>
            <person name="Hu Y."/>
            <person name="Calderwood M."/>
            <person name="Hill D."/>
            <person name="Mohr S."/>
            <person name="Vidal M."/>
            <person name="Celniker S."/>
            <person name="Perrimon N."/>
        </authorList>
    </citation>
    <scope>NUCLEOTIDE SEQUENCE</scope>
    <source>
        <strain evidence="9">10N.261.51.B8</strain>
    </source>
</reference>
<reference evidence="9 11" key="4">
    <citation type="journal article" date="2018" name="Nature">
        <title>A major lineage of non-tailed dsDNA viruses as unrecognized killers of marine bacteria.</title>
        <authorList>
            <person name="Kauffman K.M."/>
            <person name="Hussain F.A."/>
            <person name="Yang J."/>
            <person name="Arevalo P."/>
            <person name="Brown J.M."/>
            <person name="Chang W.K."/>
            <person name="VanInsberghe D."/>
            <person name="Elsherbini J."/>
            <person name="Sharma R.S."/>
            <person name="Cutler M.B."/>
            <person name="Kelly L."/>
            <person name="Polz M.F."/>
        </authorList>
    </citation>
    <scope>NUCLEOTIDE SEQUENCE</scope>
    <source>
        <strain evidence="9">10N.261.51.B8</strain>
        <strain evidence="8 11">10N.286.55.E1</strain>
    </source>
</reference>
<dbReference type="InterPro" id="IPR015421">
    <property type="entry name" value="PyrdxlP-dep_Trfase_major"/>
</dbReference>
<dbReference type="Proteomes" id="UP000235746">
    <property type="component" value="Unassembled WGS sequence"/>
</dbReference>
<keyword evidence="4 6" id="KW-0808">Transferase</keyword>
<dbReference type="InterPro" id="IPR015424">
    <property type="entry name" value="PyrdxlP-dep_Trfase"/>
</dbReference>
<dbReference type="PROSITE" id="PS00105">
    <property type="entry name" value="AA_TRANSFER_CLASS_1"/>
    <property type="match status" value="1"/>
</dbReference>
<organism evidence="9 10">
    <name type="scientific">Vibrio lentus</name>
    <dbReference type="NCBI Taxonomy" id="136468"/>
    <lineage>
        <taxon>Bacteria</taxon>
        <taxon>Pseudomonadati</taxon>
        <taxon>Pseudomonadota</taxon>
        <taxon>Gammaproteobacteria</taxon>
        <taxon>Vibrionales</taxon>
        <taxon>Vibrionaceae</taxon>
        <taxon>Vibrio</taxon>
    </lineage>
</organism>
<evidence type="ECO:0000256" key="3">
    <source>
        <dbReference type="ARBA" id="ARBA00022576"/>
    </source>
</evidence>
<dbReference type="InterPro" id="IPR004839">
    <property type="entry name" value="Aminotransferase_I/II_large"/>
</dbReference>
<dbReference type="PANTHER" id="PTHR46383:SF1">
    <property type="entry name" value="ASPARTATE AMINOTRANSFERASE"/>
    <property type="match status" value="1"/>
</dbReference>
<accession>A0A2J6UEK7</accession>
<dbReference type="GO" id="GO:0047688">
    <property type="term" value="F:aspartate 4-decarboxylase activity"/>
    <property type="evidence" value="ECO:0007669"/>
    <property type="project" value="UniProtKB-UniRule"/>
</dbReference>
<dbReference type="AlphaFoldDB" id="A0A2J6UEK7"/>
<dbReference type="InterPro" id="IPR050596">
    <property type="entry name" value="AspAT/PAT-like"/>
</dbReference>
<reference evidence="8" key="2">
    <citation type="submission" date="2016-07" db="EMBL/GenBank/DDBJ databases">
        <authorList>
            <person name="Kauffman K."/>
            <person name="Arevalo P."/>
            <person name="Polz M.F."/>
        </authorList>
    </citation>
    <scope>NUCLEOTIDE SEQUENCE</scope>
    <source>
        <strain evidence="8">10N.286.55.E1</strain>
    </source>
</reference>
<dbReference type="Gene3D" id="3.40.640.10">
    <property type="entry name" value="Type I PLP-dependent aspartate aminotransferase-like (Major domain)"/>
    <property type="match status" value="1"/>
</dbReference>
<dbReference type="Proteomes" id="UP000239763">
    <property type="component" value="Unassembled WGS sequence"/>
</dbReference>
<dbReference type="InterPro" id="IPR022518">
    <property type="entry name" value="Aspartate_4-decarboxylase"/>
</dbReference>